<gene>
    <name evidence="2" type="ORF">P154DRAFT_431876</name>
</gene>
<feature type="compositionally biased region" description="Basic residues" evidence="1">
    <location>
        <begin position="505"/>
        <end position="516"/>
    </location>
</feature>
<reference evidence="2" key="1">
    <citation type="journal article" date="2020" name="Stud. Mycol.">
        <title>101 Dothideomycetes genomes: a test case for predicting lifestyles and emergence of pathogens.</title>
        <authorList>
            <person name="Haridas S."/>
            <person name="Albert R."/>
            <person name="Binder M."/>
            <person name="Bloem J."/>
            <person name="Labutti K."/>
            <person name="Salamov A."/>
            <person name="Andreopoulos B."/>
            <person name="Baker S."/>
            <person name="Barry K."/>
            <person name="Bills G."/>
            <person name="Bluhm B."/>
            <person name="Cannon C."/>
            <person name="Castanera R."/>
            <person name="Culley D."/>
            <person name="Daum C."/>
            <person name="Ezra D."/>
            <person name="Gonzalez J."/>
            <person name="Henrissat B."/>
            <person name="Kuo A."/>
            <person name="Liang C."/>
            <person name="Lipzen A."/>
            <person name="Lutzoni F."/>
            <person name="Magnuson J."/>
            <person name="Mondo S."/>
            <person name="Nolan M."/>
            <person name="Ohm R."/>
            <person name="Pangilinan J."/>
            <person name="Park H.-J."/>
            <person name="Ramirez L."/>
            <person name="Alfaro M."/>
            <person name="Sun H."/>
            <person name="Tritt A."/>
            <person name="Yoshinaga Y."/>
            <person name="Zwiers L.-H."/>
            <person name="Turgeon B."/>
            <person name="Goodwin S."/>
            <person name="Spatafora J."/>
            <person name="Crous P."/>
            <person name="Grigoriev I."/>
        </authorList>
    </citation>
    <scope>NUCLEOTIDE SEQUENCE</scope>
    <source>
        <strain evidence="2">CBS 123094</strain>
    </source>
</reference>
<dbReference type="AlphaFoldDB" id="A0A6A5WNS6"/>
<keyword evidence="3" id="KW-1185">Reference proteome</keyword>
<dbReference type="Proteomes" id="UP000799779">
    <property type="component" value="Unassembled WGS sequence"/>
</dbReference>
<proteinExistence type="predicted"/>
<organism evidence="2 3">
    <name type="scientific">Amniculicola lignicola CBS 123094</name>
    <dbReference type="NCBI Taxonomy" id="1392246"/>
    <lineage>
        <taxon>Eukaryota</taxon>
        <taxon>Fungi</taxon>
        <taxon>Dikarya</taxon>
        <taxon>Ascomycota</taxon>
        <taxon>Pezizomycotina</taxon>
        <taxon>Dothideomycetes</taxon>
        <taxon>Pleosporomycetidae</taxon>
        <taxon>Pleosporales</taxon>
        <taxon>Amniculicolaceae</taxon>
        <taxon>Amniculicola</taxon>
    </lineage>
</organism>
<feature type="region of interest" description="Disordered" evidence="1">
    <location>
        <begin position="504"/>
        <end position="526"/>
    </location>
</feature>
<evidence type="ECO:0000313" key="3">
    <source>
        <dbReference type="Proteomes" id="UP000799779"/>
    </source>
</evidence>
<feature type="compositionally biased region" description="Low complexity" evidence="1">
    <location>
        <begin position="566"/>
        <end position="576"/>
    </location>
</feature>
<feature type="region of interest" description="Disordered" evidence="1">
    <location>
        <begin position="545"/>
        <end position="586"/>
    </location>
</feature>
<accession>A0A6A5WNS6</accession>
<name>A0A6A5WNS6_9PLEO</name>
<evidence type="ECO:0000313" key="2">
    <source>
        <dbReference type="EMBL" id="KAF2001831.1"/>
    </source>
</evidence>
<dbReference type="EMBL" id="ML977580">
    <property type="protein sequence ID" value="KAF2001831.1"/>
    <property type="molecule type" value="Genomic_DNA"/>
</dbReference>
<evidence type="ECO:0000256" key="1">
    <source>
        <dbReference type="SAM" id="MobiDB-lite"/>
    </source>
</evidence>
<feature type="region of interest" description="Disordered" evidence="1">
    <location>
        <begin position="315"/>
        <end position="335"/>
    </location>
</feature>
<dbReference type="OrthoDB" id="5411773at2759"/>
<feature type="compositionally biased region" description="Polar residues" evidence="1">
    <location>
        <begin position="318"/>
        <end position="331"/>
    </location>
</feature>
<protein>
    <submittedName>
        <fullName evidence="2">Uncharacterized protein</fullName>
    </submittedName>
</protein>
<sequence>MQNGHTPVYAAFDALDNLPRQIIYRPAQPLTYELTNHSKAYLEAKSYASGFTFLNALLSSGTSVSFPAKPYLAYLAPASHLALASTLIVYPFVTTKSKLPDAIKGSDAALRYLRSVLATVPPLDDTLRKAFRFPDERTRRRTLDARNRSRSPSTHDGREHERLELAAANAQSLWYRAADFWHIVGWAFNCSIEHEKLWERWKLWLELKLDYLEREWDERVKWSKEEDVDKQKILMDSLIWHYLSSEDPSQRNNRRRVLKAIFAMAGAQALSTFPEVWKVETEEQKPVDENGHITEDIDIENDVFGTIMNDDDDIEMGDTSSIYTGAGASTSKPDEKNLKTEQYRPIEDDRAAIARLGGSEAIDLRQRLLSLLVQVADHLPTQFTKTEDFYDNVTEEINTYPTYIFSTIVSTFHLQPLSRMALNSNLILPMTTTQLPNYSIPDLLPNQTHLEVNLLPCRANTQSFATNAKISLVLEEMFMYMMNMKVLEATRSLRKSMEDGIQARQRVHGTGRGKKGNAKEEEQARGLLEQSSERLHGLLEVVEIAAGKQSQPRRKRVKSMSPVFTSSISSAMTLSSPERSDTEEDD</sequence>